<dbReference type="AlphaFoldDB" id="A0A0F9SSI1"/>
<gene>
    <name evidence="1" type="ORF">LCGC14_0816650</name>
</gene>
<proteinExistence type="predicted"/>
<accession>A0A0F9SSI1</accession>
<organism evidence="1">
    <name type="scientific">marine sediment metagenome</name>
    <dbReference type="NCBI Taxonomy" id="412755"/>
    <lineage>
        <taxon>unclassified sequences</taxon>
        <taxon>metagenomes</taxon>
        <taxon>ecological metagenomes</taxon>
    </lineage>
</organism>
<dbReference type="EMBL" id="LAZR01002272">
    <property type="protein sequence ID" value="KKN32168.1"/>
    <property type="molecule type" value="Genomic_DNA"/>
</dbReference>
<reference evidence="1" key="1">
    <citation type="journal article" date="2015" name="Nature">
        <title>Complex archaea that bridge the gap between prokaryotes and eukaryotes.</title>
        <authorList>
            <person name="Spang A."/>
            <person name="Saw J.H."/>
            <person name="Jorgensen S.L."/>
            <person name="Zaremba-Niedzwiedzka K."/>
            <person name="Martijn J."/>
            <person name="Lind A.E."/>
            <person name="van Eijk R."/>
            <person name="Schleper C."/>
            <person name="Guy L."/>
            <person name="Ettema T.J."/>
        </authorList>
    </citation>
    <scope>NUCLEOTIDE SEQUENCE</scope>
</reference>
<comment type="caution">
    <text evidence="1">The sequence shown here is derived from an EMBL/GenBank/DDBJ whole genome shotgun (WGS) entry which is preliminary data.</text>
</comment>
<name>A0A0F9SSI1_9ZZZZ</name>
<evidence type="ECO:0000313" key="1">
    <source>
        <dbReference type="EMBL" id="KKN32168.1"/>
    </source>
</evidence>
<protein>
    <submittedName>
        <fullName evidence="1">Uncharacterized protein</fullName>
    </submittedName>
</protein>
<sequence length="231" mass="24717">MPLSPTPWRVTKSETGLKGATTVKEDRITAAILLTFLMEMASHPLRVLTNPLAEARLAWSHAKVAAFSIAHPVAGGSEILPYPLGNNIYEEQYIDPASRTGTLNGGDIDLQVAPYKEFDVFRFILNLGATTGVVDLKIQDSADGSSWADLKDADAVVIAITQLTATDDNKMAVIEVTTRGYVVRQHIRTVLVMAAASTLTGITMQAYGHAGDTPVPVSADRIELKTGVVAT</sequence>